<dbReference type="PANTHER" id="PTHR13691:SF5">
    <property type="entry name" value="LARGE RIBOSOMAL SUBUNIT PROTEIN UL2M"/>
    <property type="match status" value="1"/>
</dbReference>
<dbReference type="InterPro" id="IPR002171">
    <property type="entry name" value="Ribosomal_uL2"/>
</dbReference>
<organism evidence="9 10">
    <name type="scientific">endosymbiont of Rhynchophorus ferrugineus</name>
    <dbReference type="NCBI Taxonomy" id="1972133"/>
    <lineage>
        <taxon>Bacteria</taxon>
        <taxon>Pseudomonadati</taxon>
        <taxon>Pseudomonadota</taxon>
        <taxon>Gammaproteobacteria</taxon>
        <taxon>Candidatus Nardonella</taxon>
    </lineage>
</organism>
<comment type="function">
    <text evidence="5">One of the primary rRNA binding proteins. Required for association of the 30S and 50S subunits to form the 70S ribosome, for tRNA binding and peptide bond formation. It has been suggested to have peptidyltransferase activity; this is somewhat controversial. Makes several contacts with the 16S rRNA in the 70S ribosome.</text>
</comment>
<dbReference type="Gene3D" id="4.10.950.10">
    <property type="entry name" value="Ribosomal protein L2, domain 3"/>
    <property type="match status" value="1"/>
</dbReference>
<dbReference type="InterPro" id="IPR014722">
    <property type="entry name" value="Rib_uL2_dom2"/>
</dbReference>
<dbReference type="PROSITE" id="PS00467">
    <property type="entry name" value="RIBOSOMAL_L2"/>
    <property type="match status" value="1"/>
</dbReference>
<dbReference type="FunFam" id="2.30.30.30:FF:000001">
    <property type="entry name" value="50S ribosomal protein L2"/>
    <property type="match status" value="1"/>
</dbReference>
<dbReference type="KEGG" id="eor:NARRFE1_01590"/>
<dbReference type="GO" id="GO:0016740">
    <property type="term" value="F:transferase activity"/>
    <property type="evidence" value="ECO:0007669"/>
    <property type="project" value="InterPro"/>
</dbReference>
<comment type="similarity">
    <text evidence="1 5">Belongs to the universal ribosomal protein uL2 family.</text>
</comment>
<keyword evidence="2 5" id="KW-0689">Ribosomal protein</keyword>
<dbReference type="SUPFAM" id="SSF50249">
    <property type="entry name" value="Nucleic acid-binding proteins"/>
    <property type="match status" value="1"/>
</dbReference>
<dbReference type="RefSeq" id="WP_148708443.1">
    <property type="nucleotide sequence ID" value="NZ_AP018161.1"/>
</dbReference>
<dbReference type="InterPro" id="IPR022666">
    <property type="entry name" value="Ribosomal_uL2_RNA-bd_dom"/>
</dbReference>
<feature type="domain" description="Large ribosomal subunit protein uL2 RNA-binding" evidence="8">
    <location>
        <begin position="43"/>
        <end position="119"/>
    </location>
</feature>
<evidence type="ECO:0000313" key="10">
    <source>
        <dbReference type="Proteomes" id="UP000289537"/>
    </source>
</evidence>
<dbReference type="InterPro" id="IPR022671">
    <property type="entry name" value="Ribosomal_uL2_CS"/>
</dbReference>
<proteinExistence type="inferred from homology"/>
<dbReference type="GO" id="GO:0002181">
    <property type="term" value="P:cytoplasmic translation"/>
    <property type="evidence" value="ECO:0007669"/>
    <property type="project" value="TreeGrafter"/>
</dbReference>
<keyword evidence="5" id="KW-0699">rRNA-binding</keyword>
<dbReference type="GO" id="GO:0015934">
    <property type="term" value="C:large ribosomal subunit"/>
    <property type="evidence" value="ECO:0007669"/>
    <property type="project" value="InterPro"/>
</dbReference>
<gene>
    <name evidence="5 9" type="primary">rplB</name>
    <name evidence="9" type="ORF">NARRFE1_01590</name>
</gene>
<evidence type="ECO:0000256" key="5">
    <source>
        <dbReference type="HAMAP-Rule" id="MF_01320"/>
    </source>
</evidence>
<dbReference type="InterPro" id="IPR022669">
    <property type="entry name" value="Ribosomal_uL2_C"/>
</dbReference>
<dbReference type="PIRSF" id="PIRSF002158">
    <property type="entry name" value="Ribosomal_L2"/>
    <property type="match status" value="1"/>
</dbReference>
<keyword evidence="3 5" id="KW-0687">Ribonucleoprotein</keyword>
<feature type="compositionally biased region" description="Basic residues" evidence="6">
    <location>
        <begin position="257"/>
        <end position="267"/>
    </location>
</feature>
<dbReference type="OrthoDB" id="9778722at2"/>
<feature type="domain" description="Large ribosomal subunit protein uL2 C-terminal" evidence="7">
    <location>
        <begin position="128"/>
        <end position="255"/>
    </location>
</feature>
<dbReference type="InterPro" id="IPR005880">
    <property type="entry name" value="Ribosomal_uL2_bac/org-type"/>
</dbReference>
<evidence type="ECO:0000313" key="9">
    <source>
        <dbReference type="EMBL" id="BBA85094.1"/>
    </source>
</evidence>
<comment type="subunit">
    <text evidence="5">Part of the 50S ribosomal subunit. Forms a bridge to the 30S subunit in the 70S ribosome.</text>
</comment>
<dbReference type="HAMAP" id="MF_01320_B">
    <property type="entry name" value="Ribosomal_uL2_B"/>
    <property type="match status" value="1"/>
</dbReference>
<dbReference type="FunFam" id="4.10.950.10:FF:000001">
    <property type="entry name" value="50S ribosomal protein L2"/>
    <property type="match status" value="1"/>
</dbReference>
<evidence type="ECO:0000259" key="8">
    <source>
        <dbReference type="SMART" id="SM01383"/>
    </source>
</evidence>
<dbReference type="SMART" id="SM01383">
    <property type="entry name" value="Ribosomal_L2"/>
    <property type="match status" value="1"/>
</dbReference>
<dbReference type="InterPro" id="IPR008991">
    <property type="entry name" value="Translation_prot_SH3-like_sf"/>
</dbReference>
<keyword evidence="10" id="KW-1185">Reference proteome</keyword>
<dbReference type="Pfam" id="PF00181">
    <property type="entry name" value="Ribosomal_L2_N"/>
    <property type="match status" value="1"/>
</dbReference>
<name>A0A2Z5TPW0_9GAMM</name>
<dbReference type="EMBL" id="AP018161">
    <property type="protein sequence ID" value="BBA85094.1"/>
    <property type="molecule type" value="Genomic_DNA"/>
</dbReference>
<dbReference type="Pfam" id="PF03947">
    <property type="entry name" value="Ribosomal_L2_C"/>
    <property type="match status" value="1"/>
</dbReference>
<dbReference type="Proteomes" id="UP000289537">
    <property type="component" value="Chromosome"/>
</dbReference>
<dbReference type="AlphaFoldDB" id="A0A2Z5TPW0"/>
<keyword evidence="5" id="KW-0694">RNA-binding</keyword>
<dbReference type="GO" id="GO:0003735">
    <property type="term" value="F:structural constituent of ribosome"/>
    <property type="evidence" value="ECO:0007669"/>
    <property type="project" value="InterPro"/>
</dbReference>
<dbReference type="Gene3D" id="2.40.50.140">
    <property type="entry name" value="Nucleic acid-binding proteins"/>
    <property type="match status" value="1"/>
</dbReference>
<feature type="region of interest" description="Disordered" evidence="6">
    <location>
        <begin position="225"/>
        <end position="267"/>
    </location>
</feature>
<protein>
    <recommendedName>
        <fullName evidence="4 5">Large ribosomal subunit protein uL2</fullName>
    </recommendedName>
</protein>
<dbReference type="Gene3D" id="2.30.30.30">
    <property type="match status" value="1"/>
</dbReference>
<accession>A0A2Z5TPW0</accession>
<evidence type="ECO:0000256" key="4">
    <source>
        <dbReference type="ARBA" id="ARBA00035242"/>
    </source>
</evidence>
<sequence>MILIKSKPVTPGLRHYIKNKNNFLYKKKKFINKLIVPLKRNFGRNNLGKITTRHIEGGHKKKYRIIDFKRNKIDIIGYVKRFEYDPNRSCYIALIFYKDGDKRYIISPKNINLGDKVISINNYNENFLKIGNSLKLVNIPIGYKIHNIEINPGEGGKISRSAGNYSQIVSKDNKYVIIKIKSGEIRKINNQCRATIGEVGNNEHMLKKIGKAGRKRWMGVRPTVRGTAMNPVDHPHGGGEGRNFGRHPVTPWGKNCKGMKTRNNKKTNKYIIKRRK</sequence>
<dbReference type="NCBIfam" id="TIGR01171">
    <property type="entry name" value="rplB_bact"/>
    <property type="match status" value="1"/>
</dbReference>
<dbReference type="GO" id="GO:0019843">
    <property type="term" value="F:rRNA binding"/>
    <property type="evidence" value="ECO:0007669"/>
    <property type="project" value="UniProtKB-UniRule"/>
</dbReference>
<dbReference type="InterPro" id="IPR012340">
    <property type="entry name" value="NA-bd_OB-fold"/>
</dbReference>
<dbReference type="InterPro" id="IPR014726">
    <property type="entry name" value="Ribosomal_uL2_dom3"/>
</dbReference>
<evidence type="ECO:0000256" key="6">
    <source>
        <dbReference type="SAM" id="MobiDB-lite"/>
    </source>
</evidence>
<reference evidence="9 10" key="1">
    <citation type="journal article" date="2017" name="Proc. Natl. Acad. Sci. U.S.A.">
        <title>Small genome symbiont underlies cuticle hardness in beetles.</title>
        <authorList>
            <person name="Anbutsu H."/>
            <person name="Moriyama M."/>
            <person name="Nikoh N."/>
            <person name="Hosokawa T."/>
            <person name="Futahashi R."/>
            <person name="Tanahashi M."/>
            <person name="Meng X.Y."/>
            <person name="Kuriwada T."/>
            <person name="Mori N."/>
            <person name="Oshima K."/>
            <person name="Hattori M."/>
            <person name="Fujie M."/>
            <person name="Satoh N."/>
            <person name="Maeda T."/>
            <person name="Shigenobu S."/>
            <person name="Koga R."/>
            <person name="Fukatsu T."/>
        </authorList>
    </citation>
    <scope>NUCLEOTIDE SEQUENCE [LARGE SCALE GENOMIC DNA]</scope>
    <source>
        <strain evidence="9">NARRFE1</strain>
    </source>
</reference>
<evidence type="ECO:0000256" key="2">
    <source>
        <dbReference type="ARBA" id="ARBA00022980"/>
    </source>
</evidence>
<evidence type="ECO:0000256" key="3">
    <source>
        <dbReference type="ARBA" id="ARBA00023274"/>
    </source>
</evidence>
<evidence type="ECO:0000256" key="1">
    <source>
        <dbReference type="ARBA" id="ARBA00005636"/>
    </source>
</evidence>
<dbReference type="SMART" id="SM01382">
    <property type="entry name" value="Ribosomal_L2_C"/>
    <property type="match status" value="1"/>
</dbReference>
<evidence type="ECO:0000259" key="7">
    <source>
        <dbReference type="SMART" id="SM01382"/>
    </source>
</evidence>
<dbReference type="SUPFAM" id="SSF50104">
    <property type="entry name" value="Translation proteins SH3-like domain"/>
    <property type="match status" value="1"/>
</dbReference>
<dbReference type="PANTHER" id="PTHR13691">
    <property type="entry name" value="RIBOSOMAL PROTEIN L2"/>
    <property type="match status" value="1"/>
</dbReference>